<organism evidence="1 2">
    <name type="scientific">Escherichia phage JSE</name>
    <dbReference type="NCBI Taxonomy" id="576789"/>
    <lineage>
        <taxon>Viruses</taxon>
        <taxon>Duplodnaviria</taxon>
        <taxon>Heunggongvirae</taxon>
        <taxon>Uroviricota</taxon>
        <taxon>Caudoviricetes</taxon>
        <taxon>Pantevenvirales</taxon>
        <taxon>Straboviridae</taxon>
        <taxon>Krischvirus</taxon>
        <taxon>Krischvirus jse</taxon>
    </lineage>
</organism>
<dbReference type="GeneID" id="7943174"/>
<gene>
    <name evidence="1" type="ORF">EpJSE_00134</name>
</gene>
<evidence type="ECO:0000313" key="1">
    <source>
        <dbReference type="EMBL" id="ACL78083.1"/>
    </source>
</evidence>
<keyword evidence="2" id="KW-1185">Reference proteome</keyword>
<protein>
    <recommendedName>
        <fullName evidence="3">Hef-like homing endonuclease</fullName>
    </recommendedName>
</protein>
<reference evidence="1 2" key="1">
    <citation type="journal article" date="2009" name="Virology">
        <title>T4 phages against Escherichia coli diarrhea: potential and problems.</title>
        <authorList>
            <person name="Denou E."/>
            <person name="Bruttin A."/>
            <person name="Barretto C."/>
            <person name="Ngom-Bru C."/>
            <person name="Brussow H."/>
            <person name="Zuber S."/>
        </authorList>
    </citation>
    <scope>NUCLEOTIDE SEQUENCE</scope>
</reference>
<dbReference type="EMBL" id="EU863408">
    <property type="protein sequence ID" value="ACL78083.1"/>
    <property type="molecule type" value="Genomic_DNA"/>
</dbReference>
<evidence type="ECO:0008006" key="3">
    <source>
        <dbReference type="Google" id="ProtNLM"/>
    </source>
</evidence>
<accession>C4MYV2</accession>
<evidence type="ECO:0000313" key="2">
    <source>
        <dbReference type="Proteomes" id="UP000001474"/>
    </source>
</evidence>
<sequence length="380" mass="43701">MTKERKPNSVPRPFGVYLEKVKEHIPCCYEWYGLVGEYTNAKDTRFKLKCDKGHTSTIFSLDTLRLGVKCHECTGRLRWTKERIDDALKTICGKYTLIDIPKGYTGQMTELLMHCPDCNKNFTKKFIYLYQGHGCLCVKGKRWNSEELLTEMRNNQKDHEVIGYVSDYKDFYERNILVKCPNGHEYTASGHSFLVNGSRCKLCSGKNKKSTEQVVKEITDKAIDKGDTFVDFVGGEYRGMLKTKLVMRCSSGHEFTPNLGDYVSKNSGCPMCSNHGFKRNKPAYIYVQTLYKEDVAVAIKFGITNNRLIKRIQNQSSKSIFRHELTFYKKYDNGDDALSMECAIKKKYKGFYVSKEDMPDGYTETLSISELQNVIDMINS</sequence>
<dbReference type="Proteomes" id="UP000001474">
    <property type="component" value="Segment"/>
</dbReference>
<dbReference type="KEGG" id="vg:7943174"/>
<name>C4MYV2_9CAUD</name>
<proteinExistence type="predicted"/>
<dbReference type="RefSeq" id="YP_002922206.1">
    <property type="nucleotide sequence ID" value="NC_012740.1"/>
</dbReference>